<dbReference type="OrthoDB" id="6383742at2"/>
<keyword evidence="6" id="KW-1185">Reference proteome</keyword>
<feature type="domain" description="Glycosyltransferase 2-like" evidence="4">
    <location>
        <begin position="15"/>
        <end position="150"/>
    </location>
</feature>
<dbReference type="PANTHER" id="PTHR43685">
    <property type="entry name" value="GLYCOSYLTRANSFERASE"/>
    <property type="match status" value="1"/>
</dbReference>
<dbReference type="STRING" id="1120923.SAMN02746095_00147"/>
<dbReference type="Proteomes" id="UP000032668">
    <property type="component" value="Unassembled WGS sequence"/>
</dbReference>
<organism evidence="5 6">
    <name type="scientific">Acidocella aminolytica 101 = DSM 11237</name>
    <dbReference type="NCBI Taxonomy" id="1120923"/>
    <lineage>
        <taxon>Bacteria</taxon>
        <taxon>Pseudomonadati</taxon>
        <taxon>Pseudomonadota</taxon>
        <taxon>Alphaproteobacteria</taxon>
        <taxon>Acetobacterales</taxon>
        <taxon>Acidocellaceae</taxon>
        <taxon>Acidocella</taxon>
    </lineage>
</organism>
<dbReference type="AlphaFoldDB" id="A0A0D6PHI2"/>
<dbReference type="RefSeq" id="WP_048879223.1">
    <property type="nucleotide sequence ID" value="NZ_BANC01000059.1"/>
</dbReference>
<dbReference type="Gene3D" id="3.90.550.10">
    <property type="entry name" value="Spore Coat Polysaccharide Biosynthesis Protein SpsA, Chain A"/>
    <property type="match status" value="1"/>
</dbReference>
<dbReference type="PANTHER" id="PTHR43685:SF5">
    <property type="entry name" value="GLYCOSYLTRANSFERASE EPSE-RELATED"/>
    <property type="match status" value="1"/>
</dbReference>
<name>A0A0D6PHI2_9PROT</name>
<dbReference type="InterPro" id="IPR029044">
    <property type="entry name" value="Nucleotide-diphossugar_trans"/>
</dbReference>
<evidence type="ECO:0000256" key="1">
    <source>
        <dbReference type="ARBA" id="ARBA00006739"/>
    </source>
</evidence>
<proteinExistence type="inferred from homology"/>
<accession>A0A0D6PHI2</accession>
<protein>
    <submittedName>
        <fullName evidence="5">Glycosyl transferase</fullName>
    </submittedName>
</protein>
<dbReference type="Pfam" id="PF00535">
    <property type="entry name" value="Glycos_transf_2"/>
    <property type="match status" value="1"/>
</dbReference>
<evidence type="ECO:0000256" key="2">
    <source>
        <dbReference type="ARBA" id="ARBA00022676"/>
    </source>
</evidence>
<evidence type="ECO:0000259" key="4">
    <source>
        <dbReference type="Pfam" id="PF00535"/>
    </source>
</evidence>
<keyword evidence="2" id="KW-0328">Glycosyltransferase</keyword>
<dbReference type="SUPFAM" id="SSF53448">
    <property type="entry name" value="Nucleotide-diphospho-sugar transferases"/>
    <property type="match status" value="1"/>
</dbReference>
<dbReference type="InterPro" id="IPR001173">
    <property type="entry name" value="Glyco_trans_2-like"/>
</dbReference>
<comment type="similarity">
    <text evidence="1">Belongs to the glycosyltransferase 2 family.</text>
</comment>
<keyword evidence="3 5" id="KW-0808">Transferase</keyword>
<gene>
    <name evidence="5" type="ORF">Aam_060_062</name>
</gene>
<sequence>MSPALSENTTHTSVTILLSTFNGASFLREQLNSFLAQTHERWVLHWRDDGSTDETVAIMRAFAALVGPEQCVESTTSGPHLGASASFLALLRENLGAMAIAFADQDDVWLPEKLDCALKALAEAEEAPALYCARQYLVDESLQNATLSIRHRSNIGFPASLTQNIANGNTLVLNAAAVALIASTREPEGTVHDWWSYIVVSAFGGKIFFDDRPQVLYRLHQKNLIGRAQPLYGRALAALRRGPVVYMTMMRRHAEALALQSARLTPQARQDLELVRRGLQGRLIQRFAALRCQRFRRRTALENLLFRYWFLTNRGFMGVQPAVSRVFPSLPAARSYQDTKG</sequence>
<dbReference type="EMBL" id="BANC01000059">
    <property type="protein sequence ID" value="GAN80836.1"/>
    <property type="molecule type" value="Genomic_DNA"/>
</dbReference>
<evidence type="ECO:0000313" key="6">
    <source>
        <dbReference type="Proteomes" id="UP000032668"/>
    </source>
</evidence>
<evidence type="ECO:0000313" key="5">
    <source>
        <dbReference type="EMBL" id="GAN80836.1"/>
    </source>
</evidence>
<reference evidence="5 6" key="1">
    <citation type="submission" date="2012-11" db="EMBL/GenBank/DDBJ databases">
        <title>Whole genome sequence of Acidocella aminolytica 101 = DSM 11237.</title>
        <authorList>
            <person name="Azuma Y."/>
            <person name="Higashiura N."/>
            <person name="Hirakawa H."/>
            <person name="Matsushita K."/>
        </authorList>
    </citation>
    <scope>NUCLEOTIDE SEQUENCE [LARGE SCALE GENOMIC DNA]</scope>
    <source>
        <strain evidence="6">101 / DSM 11237</strain>
    </source>
</reference>
<comment type="caution">
    <text evidence="5">The sequence shown here is derived from an EMBL/GenBank/DDBJ whole genome shotgun (WGS) entry which is preliminary data.</text>
</comment>
<dbReference type="InterPro" id="IPR050834">
    <property type="entry name" value="Glycosyltransf_2"/>
</dbReference>
<evidence type="ECO:0000256" key="3">
    <source>
        <dbReference type="ARBA" id="ARBA00022679"/>
    </source>
</evidence>
<dbReference type="GO" id="GO:0016757">
    <property type="term" value="F:glycosyltransferase activity"/>
    <property type="evidence" value="ECO:0007669"/>
    <property type="project" value="UniProtKB-KW"/>
</dbReference>